<proteinExistence type="predicted"/>
<comment type="subcellular location">
    <subcellularLocation>
        <location evidence="1">Cell inner membrane</location>
    </subcellularLocation>
</comment>
<comment type="caution">
    <text evidence="9">The sequence shown here is derived from an EMBL/GenBank/DDBJ whole genome shotgun (WGS) entry which is preliminary data.</text>
</comment>
<feature type="domain" description="Mce/MlaD" evidence="8">
    <location>
        <begin position="42"/>
        <end position="133"/>
    </location>
</feature>
<feature type="domain" description="Mce/MlaD" evidence="8">
    <location>
        <begin position="157"/>
        <end position="217"/>
    </location>
</feature>
<evidence type="ECO:0000256" key="5">
    <source>
        <dbReference type="ARBA" id="ARBA00022989"/>
    </source>
</evidence>
<evidence type="ECO:0000256" key="3">
    <source>
        <dbReference type="ARBA" id="ARBA00022519"/>
    </source>
</evidence>
<dbReference type="GO" id="GO:0005886">
    <property type="term" value="C:plasma membrane"/>
    <property type="evidence" value="ECO:0007669"/>
    <property type="project" value="UniProtKB-SubCell"/>
</dbReference>
<evidence type="ECO:0000256" key="1">
    <source>
        <dbReference type="ARBA" id="ARBA00004533"/>
    </source>
</evidence>
<evidence type="ECO:0000256" key="6">
    <source>
        <dbReference type="ARBA" id="ARBA00023136"/>
    </source>
</evidence>
<evidence type="ECO:0000256" key="2">
    <source>
        <dbReference type="ARBA" id="ARBA00022475"/>
    </source>
</evidence>
<dbReference type="InterPro" id="IPR003399">
    <property type="entry name" value="Mce/MlaD"/>
</dbReference>
<feature type="transmembrane region" description="Helical" evidence="7">
    <location>
        <begin position="16"/>
        <end position="35"/>
    </location>
</feature>
<evidence type="ECO:0000259" key="8">
    <source>
        <dbReference type="Pfam" id="PF02470"/>
    </source>
</evidence>
<gene>
    <name evidence="9" type="ORF">ENS06_07180</name>
</gene>
<evidence type="ECO:0000256" key="7">
    <source>
        <dbReference type="SAM" id="Phobius"/>
    </source>
</evidence>
<evidence type="ECO:0000256" key="4">
    <source>
        <dbReference type="ARBA" id="ARBA00022692"/>
    </source>
</evidence>
<accession>A0A831ZRP6</accession>
<sequence length="549" mass="59987">MPKVPVAPVKERSSRFSLVWLVPLVAALIGGWLVVKALREKGPRITITFKSAEGLEAGKTKVKYKDVEIGTVSTVELGEDLQGVVVKADVVKAAERLISENTRFWVARARVSATAVYGLGTVFSGAYIDMDPGKPGKPMRHFTGLEEPPIVTTGLPGRHFVLESPRRESLDVGAPVYYRQLRVGEVVSYRLQDDGQKIVAKIFVHAPYDKFVRQNTRFWDAGGIDLKMDASGVHLYTESLVSVLVGGIAFDTFEGGPNAEEPAPEDSVFPLFPSQEKAKEKIYSTKNYFVLLFDGSVRGLSVGAPVEFRGIQMGQVIDIKTEFDLSTNKVQIPVIVATEPERITFVGTLPGGLTRKDLNDYLVSQGMRAQLRSGNFITGQLYVALDIFPKAAPAQLVHNGRYGYPEFPTVGSTFEEVGSKLSNILDKLDKIPLEQIGADVRDTVQGAKRITTSPELLRTLKSLEEAVKEMRGLLAQWRTQTSPELNTTLVQAQSSLAAMESALRADSPIQSRLSAAVEEFAAAARALKVLADSLERHPESVLFGKGQGQ</sequence>
<feature type="domain" description="Mce/MlaD" evidence="8">
    <location>
        <begin position="288"/>
        <end position="386"/>
    </location>
</feature>
<dbReference type="InterPro" id="IPR051800">
    <property type="entry name" value="PqiA-PqiB_transport"/>
</dbReference>
<dbReference type="EMBL" id="DSTK01000021">
    <property type="protein sequence ID" value="HFK97094.1"/>
    <property type="molecule type" value="Genomic_DNA"/>
</dbReference>
<dbReference type="Pfam" id="PF02470">
    <property type="entry name" value="MlaD"/>
    <property type="match status" value="3"/>
</dbReference>
<dbReference type="PANTHER" id="PTHR30462">
    <property type="entry name" value="INTERMEMBRANE TRANSPORT PROTEIN PQIB-RELATED"/>
    <property type="match status" value="1"/>
</dbReference>
<keyword evidence="4 7" id="KW-0812">Transmembrane</keyword>
<keyword evidence="3" id="KW-0997">Cell inner membrane</keyword>
<dbReference type="AlphaFoldDB" id="A0A831ZRP6"/>
<protein>
    <submittedName>
        <fullName evidence="9">MCE family protein</fullName>
    </submittedName>
</protein>
<name>A0A831ZRP6_9BACT</name>
<keyword evidence="2" id="KW-1003">Cell membrane</keyword>
<dbReference type="PANTHER" id="PTHR30462:SF2">
    <property type="entry name" value="INTERMEMBRANE TRANSPORT PROTEIN PQIB"/>
    <property type="match status" value="1"/>
</dbReference>
<evidence type="ECO:0000313" key="9">
    <source>
        <dbReference type="EMBL" id="HFK97094.1"/>
    </source>
</evidence>
<organism evidence="9">
    <name type="scientific">Desulfacinum infernum</name>
    <dbReference type="NCBI Taxonomy" id="35837"/>
    <lineage>
        <taxon>Bacteria</taxon>
        <taxon>Pseudomonadati</taxon>
        <taxon>Thermodesulfobacteriota</taxon>
        <taxon>Syntrophobacteria</taxon>
        <taxon>Syntrophobacterales</taxon>
        <taxon>Syntrophobacteraceae</taxon>
        <taxon>Desulfacinum</taxon>
    </lineage>
</organism>
<keyword evidence="6 7" id="KW-0472">Membrane</keyword>
<reference evidence="9" key="1">
    <citation type="journal article" date="2020" name="mSystems">
        <title>Genome- and Community-Level Interaction Insights into Carbon Utilization and Element Cycling Functions of Hydrothermarchaeota in Hydrothermal Sediment.</title>
        <authorList>
            <person name="Zhou Z."/>
            <person name="Liu Y."/>
            <person name="Xu W."/>
            <person name="Pan J."/>
            <person name="Luo Z.H."/>
            <person name="Li M."/>
        </authorList>
    </citation>
    <scope>NUCLEOTIDE SEQUENCE [LARGE SCALE GENOMIC DNA]</scope>
    <source>
        <strain evidence="9">SpSt-456</strain>
    </source>
</reference>
<keyword evidence="5 7" id="KW-1133">Transmembrane helix</keyword>